<dbReference type="RefSeq" id="WP_166324748.1">
    <property type="nucleotide sequence ID" value="NZ_CP049934.1"/>
</dbReference>
<dbReference type="PANTHER" id="PTHR19136">
    <property type="entry name" value="MOLYBDENUM COFACTOR GUANYLYLTRANSFERASE"/>
    <property type="match status" value="1"/>
</dbReference>
<sequence>MSGSGSAAFAAVVLAGGRGSRLGGIDKAAVTLQGSRLVDRAVDAARAAGAAQLIVVGPEHAGGEGVAVVREDPPFTGPLAALAAALPLVRHEWLLLLSCDLVYPDRVCTVILREFASRRILAEETAPELKDQTTATSDGLVLRDTEGHAQWLAGLYRVSALRAAAQRLGANIENAPLRKLLGELDLVWIDVEPETTADIDDREDLSRAQSMTDTSEGDPRD</sequence>
<dbReference type="PANTHER" id="PTHR19136:SF81">
    <property type="entry name" value="MOLYBDENUM COFACTOR GUANYLYLTRANSFERASE"/>
    <property type="match status" value="1"/>
</dbReference>
<dbReference type="KEGG" id="lins:G7067_12095"/>
<accession>A0A6G8FKT1</accession>
<dbReference type="AlphaFoldDB" id="A0A6G8FKT1"/>
<evidence type="ECO:0000256" key="1">
    <source>
        <dbReference type="ARBA" id="ARBA00022679"/>
    </source>
</evidence>
<dbReference type="EMBL" id="CP049934">
    <property type="protein sequence ID" value="QIM16975.1"/>
    <property type="molecule type" value="Genomic_DNA"/>
</dbReference>
<dbReference type="Proteomes" id="UP000501387">
    <property type="component" value="Chromosome"/>
</dbReference>
<keyword evidence="5" id="KW-1185">Reference proteome</keyword>
<evidence type="ECO:0000259" key="3">
    <source>
        <dbReference type="Pfam" id="PF12804"/>
    </source>
</evidence>
<proteinExistence type="predicted"/>
<dbReference type="GO" id="GO:0016779">
    <property type="term" value="F:nucleotidyltransferase activity"/>
    <property type="evidence" value="ECO:0007669"/>
    <property type="project" value="TreeGrafter"/>
</dbReference>
<dbReference type="Pfam" id="PF12804">
    <property type="entry name" value="NTP_transf_3"/>
    <property type="match status" value="1"/>
</dbReference>
<evidence type="ECO:0000313" key="4">
    <source>
        <dbReference type="EMBL" id="QIM16975.1"/>
    </source>
</evidence>
<keyword evidence="1 4" id="KW-0808">Transferase</keyword>
<evidence type="ECO:0000313" key="5">
    <source>
        <dbReference type="Proteomes" id="UP000501387"/>
    </source>
</evidence>
<dbReference type="SUPFAM" id="SSF53448">
    <property type="entry name" value="Nucleotide-diphospho-sugar transferases"/>
    <property type="match status" value="1"/>
</dbReference>
<evidence type="ECO:0000256" key="2">
    <source>
        <dbReference type="SAM" id="MobiDB-lite"/>
    </source>
</evidence>
<gene>
    <name evidence="4" type="ORF">G7067_12095</name>
</gene>
<feature type="domain" description="MobA-like NTP transferase" evidence="3">
    <location>
        <begin position="11"/>
        <end position="181"/>
    </location>
</feature>
<feature type="region of interest" description="Disordered" evidence="2">
    <location>
        <begin position="199"/>
        <end position="221"/>
    </location>
</feature>
<dbReference type="Gene3D" id="3.90.550.10">
    <property type="entry name" value="Spore Coat Polysaccharide Biosynthesis Protein SpsA, Chain A"/>
    <property type="match status" value="1"/>
</dbReference>
<organism evidence="4 5">
    <name type="scientific">Leucobacter insecticola</name>
    <dbReference type="NCBI Taxonomy" id="2714934"/>
    <lineage>
        <taxon>Bacteria</taxon>
        <taxon>Bacillati</taxon>
        <taxon>Actinomycetota</taxon>
        <taxon>Actinomycetes</taxon>
        <taxon>Micrococcales</taxon>
        <taxon>Microbacteriaceae</taxon>
        <taxon>Leucobacter</taxon>
    </lineage>
</organism>
<dbReference type="InterPro" id="IPR029044">
    <property type="entry name" value="Nucleotide-diphossugar_trans"/>
</dbReference>
<protein>
    <submittedName>
        <fullName evidence="4">NTP transferase domain-containing protein</fullName>
    </submittedName>
</protein>
<name>A0A6G8FKT1_9MICO</name>
<reference evidence="4 5" key="1">
    <citation type="submission" date="2020-03" db="EMBL/GenBank/DDBJ databases">
        <title>Leucobacter sp. nov., isolated from beetles.</title>
        <authorList>
            <person name="Hyun D.-W."/>
            <person name="Bae J.-W."/>
        </authorList>
    </citation>
    <scope>NUCLEOTIDE SEQUENCE [LARGE SCALE GENOMIC DNA]</scope>
    <source>
        <strain evidence="4 5">HDW9B</strain>
    </source>
</reference>
<dbReference type="InterPro" id="IPR025877">
    <property type="entry name" value="MobA-like_NTP_Trfase"/>
</dbReference>